<evidence type="ECO:0000313" key="8">
    <source>
        <dbReference type="Proteomes" id="UP001182556"/>
    </source>
</evidence>
<evidence type="ECO:0008006" key="9">
    <source>
        <dbReference type="Google" id="ProtNLM"/>
    </source>
</evidence>
<feature type="domain" description="Obg" evidence="6">
    <location>
        <begin position="237"/>
        <end position="461"/>
    </location>
</feature>
<dbReference type="GO" id="GO:0005525">
    <property type="term" value="F:GTP binding"/>
    <property type="evidence" value="ECO:0007669"/>
    <property type="project" value="UniProtKB-KW"/>
</dbReference>
<sequence length="728" mass="80410">MHARRAAKLCQVCLRHQSRHALSSAVARPVSVAIQPSRAYTTPRDLSRNNDASSTPSTSSRGGATELSSRDQTGLYASRENGVDEELFEEDVQEEEMNDDLDGEFYHADDLEARLASLSRLQKFKAASQRNTTASHSKHPPRDTQLDDGEVIETMERGEKDAQQEAFETYDFGLEEPDLDPRFAFGLRKPKREKPDYPTLIKLRPDLDPEVDVEALEERRRLGQIRRQAAAKRSAKGDFQDHIKIRVRGGRGGAGAASFGLTRDGRLGAPAGGNGGPGGSVYIQASTSLTSLHTLPRRYLADQGRNGGRDVRHGQAGDDLIITVPVGTVVTEIAREGDEEAHWARMEQLGIEMEDRKWDRWERWFQISHSNPFDENYYTAAERLLRREKKWATRTPTFEEKPPIVLDLDKPTKEPILIAPGGTGGMGNPFFAGVVGYRQPRFSSRGLVPYTSTFELELKILADVGLVGFPNAGKSTILRALTGRRAEVAGYQFTTLNPQVGVVRVWDDGTWNTGSGSNVGDSGVVEESWKEKEKDTARRSEGKYTPLQRAPRVRDLRSVETRSEGDAGSGLQREKIEAYRFTISDNPGLLPQAAENVGLGHSFLRSIERSLALAYVLDISRTDPDQDLLGLRAELNAYKPGLADKAAVVVLNKGDEADEQAGKEKLAKVKAAVAEMEEAQGGRVKVVVISGKYGLGLDRLVRILGGRVEEVREQMEREKEEKAGGRAL</sequence>
<proteinExistence type="predicted"/>
<dbReference type="CDD" id="cd01898">
    <property type="entry name" value="Obg"/>
    <property type="match status" value="1"/>
</dbReference>
<dbReference type="GO" id="GO:0042254">
    <property type="term" value="P:ribosome biogenesis"/>
    <property type="evidence" value="ECO:0007669"/>
    <property type="project" value="UniProtKB-UniRule"/>
</dbReference>
<evidence type="ECO:0000256" key="3">
    <source>
        <dbReference type="SAM" id="Coils"/>
    </source>
</evidence>
<dbReference type="Pfam" id="PF01926">
    <property type="entry name" value="MMR_HSR1"/>
    <property type="match status" value="1"/>
</dbReference>
<dbReference type="Gene3D" id="3.40.50.300">
    <property type="entry name" value="P-loop containing nucleotide triphosphate hydrolases"/>
    <property type="match status" value="1"/>
</dbReference>
<comment type="caution">
    <text evidence="7">The sequence shown here is derived from an EMBL/GenBank/DDBJ whole genome shotgun (WGS) entry which is preliminary data.</text>
</comment>
<keyword evidence="8" id="KW-1185">Reference proteome</keyword>
<keyword evidence="1" id="KW-0547">Nucleotide-binding</keyword>
<feature type="compositionally biased region" description="Basic and acidic residues" evidence="4">
    <location>
        <begin position="527"/>
        <end position="542"/>
    </location>
</feature>
<reference evidence="7" key="1">
    <citation type="submission" date="2023-02" db="EMBL/GenBank/DDBJ databases">
        <title>Identification and recombinant expression of a fungal hydrolase from Papiliotrema laurentii that hydrolyzes apple cutin and clears colloidal polyester polyurethane.</title>
        <authorList>
            <consortium name="DOE Joint Genome Institute"/>
            <person name="Roman V.A."/>
            <person name="Bojanowski C."/>
            <person name="Crable B.R."/>
            <person name="Wagner D.N."/>
            <person name="Hung C.S."/>
            <person name="Nadeau L.J."/>
            <person name="Schratz L."/>
            <person name="Haridas S."/>
            <person name="Pangilinan J."/>
            <person name="Lipzen A."/>
            <person name="Na H."/>
            <person name="Yan M."/>
            <person name="Ng V."/>
            <person name="Grigoriev I.V."/>
            <person name="Spatafora J.W."/>
            <person name="Barlow D."/>
            <person name="Biffinger J."/>
            <person name="Kelley-Loughnane N."/>
            <person name="Varaljay V.A."/>
            <person name="Crookes-Goodson W.J."/>
        </authorList>
    </citation>
    <scope>NUCLEOTIDE SEQUENCE</scope>
    <source>
        <strain evidence="7">5307AH</strain>
    </source>
</reference>
<keyword evidence="3" id="KW-0175">Coiled coil</keyword>
<dbReference type="SUPFAM" id="SSF82051">
    <property type="entry name" value="Obg GTP-binding protein N-terminal domain"/>
    <property type="match status" value="1"/>
</dbReference>
<dbReference type="PROSITE" id="PS51710">
    <property type="entry name" value="G_OBG"/>
    <property type="match status" value="1"/>
</dbReference>
<feature type="coiled-coil region" evidence="3">
    <location>
        <begin position="701"/>
        <end position="728"/>
    </location>
</feature>
<dbReference type="PANTHER" id="PTHR11702">
    <property type="entry name" value="DEVELOPMENTALLY REGULATED GTP-BINDING PROTEIN-RELATED"/>
    <property type="match status" value="1"/>
</dbReference>
<feature type="compositionally biased region" description="Polar residues" evidence="4">
    <location>
        <begin position="49"/>
        <end position="72"/>
    </location>
</feature>
<evidence type="ECO:0000256" key="1">
    <source>
        <dbReference type="ARBA" id="ARBA00022741"/>
    </source>
</evidence>
<gene>
    <name evidence="7" type="ORF">DB88DRAFT_546541</name>
</gene>
<feature type="compositionally biased region" description="Low complexity" evidence="4">
    <location>
        <begin position="514"/>
        <end position="526"/>
    </location>
</feature>
<dbReference type="Gene3D" id="2.70.210.12">
    <property type="entry name" value="GTP1/OBG domain"/>
    <property type="match status" value="1"/>
</dbReference>
<dbReference type="InterPro" id="IPR006073">
    <property type="entry name" value="GTP-bd"/>
</dbReference>
<evidence type="ECO:0000259" key="5">
    <source>
        <dbReference type="PROSITE" id="PS51710"/>
    </source>
</evidence>
<dbReference type="Pfam" id="PF01018">
    <property type="entry name" value="GTP1_OBG"/>
    <property type="match status" value="1"/>
</dbReference>
<organism evidence="7 8">
    <name type="scientific">Papiliotrema laurentii</name>
    <name type="common">Cryptococcus laurentii</name>
    <dbReference type="NCBI Taxonomy" id="5418"/>
    <lineage>
        <taxon>Eukaryota</taxon>
        <taxon>Fungi</taxon>
        <taxon>Dikarya</taxon>
        <taxon>Basidiomycota</taxon>
        <taxon>Agaricomycotina</taxon>
        <taxon>Tremellomycetes</taxon>
        <taxon>Tremellales</taxon>
        <taxon>Rhynchogastremaceae</taxon>
        <taxon>Papiliotrema</taxon>
    </lineage>
</organism>
<dbReference type="PANTHER" id="PTHR11702:SF31">
    <property type="entry name" value="MITOCHONDRIAL RIBOSOME-ASSOCIATED GTPASE 2"/>
    <property type="match status" value="1"/>
</dbReference>
<feature type="region of interest" description="Disordered" evidence="4">
    <location>
        <begin position="514"/>
        <end position="545"/>
    </location>
</feature>
<dbReference type="InterPro" id="IPR045086">
    <property type="entry name" value="OBG_GTPase"/>
</dbReference>
<feature type="domain" description="OBG-type G" evidence="5">
    <location>
        <begin position="462"/>
        <end position="709"/>
    </location>
</feature>
<dbReference type="InterPro" id="IPR006169">
    <property type="entry name" value="GTP1_OBG_dom"/>
</dbReference>
<dbReference type="InterPro" id="IPR036726">
    <property type="entry name" value="GTP1_OBG_dom_sf"/>
</dbReference>
<dbReference type="SUPFAM" id="SSF52540">
    <property type="entry name" value="P-loop containing nucleoside triphosphate hydrolases"/>
    <property type="match status" value="1"/>
</dbReference>
<feature type="compositionally biased region" description="Acidic residues" evidence="4">
    <location>
        <begin position="83"/>
        <end position="97"/>
    </location>
</feature>
<dbReference type="GO" id="GO:0005739">
    <property type="term" value="C:mitochondrion"/>
    <property type="evidence" value="ECO:0007669"/>
    <property type="project" value="TreeGrafter"/>
</dbReference>
<dbReference type="InterPro" id="IPR031167">
    <property type="entry name" value="G_OBG"/>
</dbReference>
<name>A0AAD9CZD2_PAPLA</name>
<evidence type="ECO:0000256" key="2">
    <source>
        <dbReference type="ARBA" id="ARBA00023134"/>
    </source>
</evidence>
<dbReference type="GO" id="GO:0003924">
    <property type="term" value="F:GTPase activity"/>
    <property type="evidence" value="ECO:0007669"/>
    <property type="project" value="InterPro"/>
</dbReference>
<dbReference type="InterPro" id="IPR027417">
    <property type="entry name" value="P-loop_NTPase"/>
</dbReference>
<protein>
    <recommendedName>
        <fullName evidence="9">GTPase</fullName>
    </recommendedName>
</protein>
<accession>A0AAD9CZD2</accession>
<dbReference type="Proteomes" id="UP001182556">
    <property type="component" value="Unassembled WGS sequence"/>
</dbReference>
<dbReference type="PROSITE" id="PS51883">
    <property type="entry name" value="OBG"/>
    <property type="match status" value="1"/>
</dbReference>
<dbReference type="EMBL" id="JAODAN010000006">
    <property type="protein sequence ID" value="KAK1923378.1"/>
    <property type="molecule type" value="Genomic_DNA"/>
</dbReference>
<feature type="region of interest" description="Disordered" evidence="4">
    <location>
        <begin position="37"/>
        <end position="97"/>
    </location>
</feature>
<dbReference type="PRINTS" id="PR00326">
    <property type="entry name" value="GTP1OBG"/>
</dbReference>
<keyword evidence="2" id="KW-0342">GTP-binding</keyword>
<evidence type="ECO:0000259" key="6">
    <source>
        <dbReference type="PROSITE" id="PS51883"/>
    </source>
</evidence>
<dbReference type="AlphaFoldDB" id="A0AAD9CZD2"/>
<evidence type="ECO:0000256" key="4">
    <source>
        <dbReference type="SAM" id="MobiDB-lite"/>
    </source>
</evidence>
<evidence type="ECO:0000313" key="7">
    <source>
        <dbReference type="EMBL" id="KAK1923378.1"/>
    </source>
</evidence>
<feature type="region of interest" description="Disordered" evidence="4">
    <location>
        <begin position="126"/>
        <end position="148"/>
    </location>
</feature>